<accession>A0A1X0JQL2</accession>
<sequence length="146" mass="15319">MRAVTVGNIVKHEGSRTTTPLRRLIGLAVISWMLVAVTGSAATCLDPPAPHGPHAVVSALGSQFAEVVDHPHCLDGSIIDLHHGIAAAVLPRVTTLPLALGLVTAVALALGWWGATVGTSMRGPPRAARAVLWGRDRLTRFCITRC</sequence>
<proteinExistence type="predicted"/>
<feature type="transmembrane region" description="Helical" evidence="1">
    <location>
        <begin position="21"/>
        <end position="42"/>
    </location>
</feature>
<dbReference type="AlphaFoldDB" id="A0A1X0JQL2"/>
<evidence type="ECO:0008006" key="4">
    <source>
        <dbReference type="Google" id="ProtNLM"/>
    </source>
</evidence>
<dbReference type="STRING" id="75922.BST47_14230"/>
<keyword evidence="3" id="KW-1185">Reference proteome</keyword>
<dbReference type="Pfam" id="PF26327">
    <property type="entry name" value="LpqS"/>
    <property type="match status" value="1"/>
</dbReference>
<dbReference type="InterPro" id="IPR058714">
    <property type="entry name" value="LpqS"/>
</dbReference>
<feature type="transmembrane region" description="Helical" evidence="1">
    <location>
        <begin position="98"/>
        <end position="119"/>
    </location>
</feature>
<organism evidence="2 3">
    <name type="scientific">Mycolicibacterium tusciae</name>
    <dbReference type="NCBI Taxonomy" id="75922"/>
    <lineage>
        <taxon>Bacteria</taxon>
        <taxon>Bacillati</taxon>
        <taxon>Actinomycetota</taxon>
        <taxon>Actinomycetes</taxon>
        <taxon>Mycobacteriales</taxon>
        <taxon>Mycobacteriaceae</taxon>
        <taxon>Mycolicibacterium</taxon>
    </lineage>
</organism>
<keyword evidence="1" id="KW-0812">Transmembrane</keyword>
<name>A0A1X0JQL2_9MYCO</name>
<keyword evidence="1" id="KW-1133">Transmembrane helix</keyword>
<reference evidence="2 3" key="1">
    <citation type="submission" date="2017-02" db="EMBL/GenBank/DDBJ databases">
        <title>The new phylogeny of genus Mycobacterium.</title>
        <authorList>
            <person name="Tortoli E."/>
            <person name="Trovato A."/>
            <person name="Cirillo D.M."/>
        </authorList>
    </citation>
    <scope>NUCLEOTIDE SEQUENCE [LARGE SCALE GENOMIC DNA]</scope>
    <source>
        <strain evidence="2 3">DSM 44338</strain>
    </source>
</reference>
<evidence type="ECO:0000313" key="3">
    <source>
        <dbReference type="Proteomes" id="UP000192411"/>
    </source>
</evidence>
<evidence type="ECO:0000313" key="2">
    <source>
        <dbReference type="EMBL" id="ORB65239.1"/>
    </source>
</evidence>
<protein>
    <recommendedName>
        <fullName evidence="4">Lipoprotein LpqS</fullName>
    </recommendedName>
</protein>
<dbReference type="Proteomes" id="UP000192411">
    <property type="component" value="Unassembled WGS sequence"/>
</dbReference>
<keyword evidence="1" id="KW-0472">Membrane</keyword>
<comment type="caution">
    <text evidence="2">The sequence shown here is derived from an EMBL/GenBank/DDBJ whole genome shotgun (WGS) entry which is preliminary data.</text>
</comment>
<gene>
    <name evidence="2" type="ORF">BST47_14230</name>
</gene>
<dbReference type="EMBL" id="MVIM01000006">
    <property type="protein sequence ID" value="ORB65239.1"/>
    <property type="molecule type" value="Genomic_DNA"/>
</dbReference>
<evidence type="ECO:0000256" key="1">
    <source>
        <dbReference type="SAM" id="Phobius"/>
    </source>
</evidence>